<dbReference type="InterPro" id="IPR036397">
    <property type="entry name" value="RNaseH_sf"/>
</dbReference>
<organism evidence="12 13">
    <name type="scientific">Kockovaella imperatae</name>
    <dbReference type="NCBI Taxonomy" id="4999"/>
    <lineage>
        <taxon>Eukaryota</taxon>
        <taxon>Fungi</taxon>
        <taxon>Dikarya</taxon>
        <taxon>Basidiomycota</taxon>
        <taxon>Agaricomycotina</taxon>
        <taxon>Tremellomycetes</taxon>
        <taxon>Tremellales</taxon>
        <taxon>Cuniculitremaceae</taxon>
        <taxon>Kockovaella</taxon>
    </lineage>
</organism>
<evidence type="ECO:0000259" key="11">
    <source>
        <dbReference type="SMART" id="SM00479"/>
    </source>
</evidence>
<comment type="function">
    <text evidence="9">Exoribonuclease involved in ribosome biosynthesis. Involved in the processing of ITS1, the internal transcribed spacer localized between the 18S and 5.8S rRNAs.</text>
</comment>
<comment type="subcellular location">
    <subcellularLocation>
        <location evidence="1">Nucleus</location>
    </subcellularLocation>
</comment>
<keyword evidence="6" id="KW-0378">Hydrolase</keyword>
<dbReference type="Gene3D" id="3.30.420.10">
    <property type="entry name" value="Ribonuclease H-like superfamily/Ribonuclease H"/>
    <property type="match status" value="1"/>
</dbReference>
<keyword evidence="13" id="KW-1185">Reference proteome</keyword>
<feature type="region of interest" description="Disordered" evidence="10">
    <location>
        <begin position="193"/>
        <end position="287"/>
    </location>
</feature>
<dbReference type="FunFam" id="3.30.420.10:FF:000007">
    <property type="entry name" value="Interferon-stimulated exonuclease gene 20"/>
    <property type="match status" value="1"/>
</dbReference>
<dbReference type="InParanoid" id="A0A1Y1U821"/>
<evidence type="ECO:0000256" key="5">
    <source>
        <dbReference type="ARBA" id="ARBA00022722"/>
    </source>
</evidence>
<feature type="compositionally biased region" description="Low complexity" evidence="10">
    <location>
        <begin position="201"/>
        <end position="211"/>
    </location>
</feature>
<evidence type="ECO:0000256" key="1">
    <source>
        <dbReference type="ARBA" id="ARBA00004123"/>
    </source>
</evidence>
<dbReference type="FunCoup" id="A0A1Y1U821">
    <property type="interactions" value="552"/>
</dbReference>
<reference evidence="12 13" key="1">
    <citation type="submission" date="2017-03" db="EMBL/GenBank/DDBJ databases">
        <title>Widespread Adenine N6-methylation of Active Genes in Fungi.</title>
        <authorList>
            <consortium name="DOE Joint Genome Institute"/>
            <person name="Mondo S.J."/>
            <person name="Dannebaum R.O."/>
            <person name="Kuo R.C."/>
            <person name="Louie K.B."/>
            <person name="Bewick A.J."/>
            <person name="Labutti K."/>
            <person name="Haridas S."/>
            <person name="Kuo A."/>
            <person name="Salamov A."/>
            <person name="Ahrendt S.R."/>
            <person name="Lau R."/>
            <person name="Bowen B.P."/>
            <person name="Lipzen A."/>
            <person name="Sullivan W."/>
            <person name="Andreopoulos W.B."/>
            <person name="Clum A."/>
            <person name="Lindquist E."/>
            <person name="Daum C."/>
            <person name="Northen T.R."/>
            <person name="Ramamoorthy G."/>
            <person name="Schmitz R.J."/>
            <person name="Gryganskyi A."/>
            <person name="Culley D."/>
            <person name="Magnuson J."/>
            <person name="James T.Y."/>
            <person name="O'Malley M.A."/>
            <person name="Stajich J.E."/>
            <person name="Spatafora J.W."/>
            <person name="Visel A."/>
            <person name="Grigoriev I.V."/>
        </authorList>
    </citation>
    <scope>NUCLEOTIDE SEQUENCE [LARGE SCALE GENOMIC DNA]</scope>
    <source>
        <strain evidence="12 13">NRRL Y-17943</strain>
    </source>
</reference>
<dbReference type="RefSeq" id="XP_021868458.1">
    <property type="nucleotide sequence ID" value="XM_022016959.1"/>
</dbReference>
<dbReference type="GO" id="GO:0003676">
    <property type="term" value="F:nucleic acid binding"/>
    <property type="evidence" value="ECO:0007669"/>
    <property type="project" value="InterPro"/>
</dbReference>
<keyword evidence="4" id="KW-0698">rRNA processing</keyword>
<dbReference type="PANTHER" id="PTHR12801:SF45">
    <property type="entry name" value="RNA EXONUCLEASE 4"/>
    <property type="match status" value="1"/>
</dbReference>
<protein>
    <recommendedName>
        <fullName evidence="3">RNA exonuclease 4</fullName>
    </recommendedName>
</protein>
<evidence type="ECO:0000256" key="2">
    <source>
        <dbReference type="ARBA" id="ARBA00010489"/>
    </source>
</evidence>
<dbReference type="GeneID" id="33558768"/>
<dbReference type="SMART" id="SM00479">
    <property type="entry name" value="EXOIII"/>
    <property type="match status" value="1"/>
</dbReference>
<dbReference type="InterPro" id="IPR037431">
    <property type="entry name" value="REX4_DEDDh_dom"/>
</dbReference>
<dbReference type="EMBL" id="NBSH01000015">
    <property type="protein sequence ID" value="ORX34180.1"/>
    <property type="molecule type" value="Genomic_DNA"/>
</dbReference>
<evidence type="ECO:0000256" key="10">
    <source>
        <dbReference type="SAM" id="MobiDB-lite"/>
    </source>
</evidence>
<proteinExistence type="inferred from homology"/>
<dbReference type="SUPFAM" id="SSF53098">
    <property type="entry name" value="Ribonuclease H-like"/>
    <property type="match status" value="1"/>
</dbReference>
<gene>
    <name evidence="12" type="ORF">BD324DRAFT_636947</name>
</gene>
<dbReference type="GO" id="GO:0000027">
    <property type="term" value="P:ribosomal large subunit assembly"/>
    <property type="evidence" value="ECO:0007669"/>
    <property type="project" value="TreeGrafter"/>
</dbReference>
<evidence type="ECO:0000256" key="6">
    <source>
        <dbReference type="ARBA" id="ARBA00022801"/>
    </source>
</evidence>
<evidence type="ECO:0000313" key="13">
    <source>
        <dbReference type="Proteomes" id="UP000193218"/>
    </source>
</evidence>
<dbReference type="InterPro" id="IPR012337">
    <property type="entry name" value="RNaseH-like_sf"/>
</dbReference>
<sequence length="287" mass="30595">MIAGTNVLNESQRAPGKYIAVDCEMVGLGHMGSESALARVSLVNFHGHILLDTFVATRETVTDLRTWVSGVKASDLIGAPTFEEVQKMVAGLVSGKILVGHAVANDLKALLLDHPGPMLRDTQKCPALRERAKSKYPSLRKLTEMELGVSIQKGSHSSVTDARATMALYRLHKTAWEQQLHRSTEAWLIKSAKEGKRSRAGESSGAGQAEAVTTQDEEDSAPSKKRLKGDGNQSGRKGVSSGLGKIVRSGILRVEGKGEKRMARAHGGSTKSSDGGGGGAKWWEASA</sequence>
<evidence type="ECO:0000313" key="12">
    <source>
        <dbReference type="EMBL" id="ORX34180.1"/>
    </source>
</evidence>
<dbReference type="CDD" id="cd06144">
    <property type="entry name" value="REX4_like"/>
    <property type="match status" value="1"/>
</dbReference>
<name>A0A1Y1U821_9TREE</name>
<accession>A0A1Y1U821</accession>
<evidence type="ECO:0000256" key="8">
    <source>
        <dbReference type="ARBA" id="ARBA00023242"/>
    </source>
</evidence>
<comment type="caution">
    <text evidence="12">The sequence shown here is derived from an EMBL/GenBank/DDBJ whole genome shotgun (WGS) entry which is preliminary data.</text>
</comment>
<dbReference type="GO" id="GO:0008408">
    <property type="term" value="F:3'-5' exonuclease activity"/>
    <property type="evidence" value="ECO:0007669"/>
    <property type="project" value="InterPro"/>
</dbReference>
<keyword evidence="7" id="KW-0269">Exonuclease</keyword>
<dbReference type="InterPro" id="IPR047021">
    <property type="entry name" value="REXO1/3/4-like"/>
</dbReference>
<keyword evidence="8" id="KW-0539">Nucleus</keyword>
<keyword evidence="5" id="KW-0540">Nuclease</keyword>
<evidence type="ECO:0000256" key="4">
    <source>
        <dbReference type="ARBA" id="ARBA00022552"/>
    </source>
</evidence>
<dbReference type="STRING" id="4999.A0A1Y1U821"/>
<comment type="similarity">
    <text evidence="2">Belongs to the REXO4 family.</text>
</comment>
<feature type="domain" description="Exonuclease" evidence="11">
    <location>
        <begin position="17"/>
        <end position="178"/>
    </location>
</feature>
<dbReference type="OrthoDB" id="8191639at2759"/>
<evidence type="ECO:0000256" key="3">
    <source>
        <dbReference type="ARBA" id="ARBA00016937"/>
    </source>
</evidence>
<evidence type="ECO:0000256" key="7">
    <source>
        <dbReference type="ARBA" id="ARBA00022839"/>
    </source>
</evidence>
<dbReference type="GO" id="GO:0006364">
    <property type="term" value="P:rRNA processing"/>
    <property type="evidence" value="ECO:0007669"/>
    <property type="project" value="UniProtKB-KW"/>
</dbReference>
<dbReference type="GO" id="GO:0005634">
    <property type="term" value="C:nucleus"/>
    <property type="evidence" value="ECO:0007669"/>
    <property type="project" value="UniProtKB-SubCell"/>
</dbReference>
<dbReference type="AlphaFoldDB" id="A0A1Y1U821"/>
<dbReference type="Proteomes" id="UP000193218">
    <property type="component" value="Unassembled WGS sequence"/>
</dbReference>
<dbReference type="InterPro" id="IPR013520">
    <property type="entry name" value="Ribonucl_H"/>
</dbReference>
<dbReference type="Pfam" id="PF00929">
    <property type="entry name" value="RNase_T"/>
    <property type="match status" value="1"/>
</dbReference>
<dbReference type="PANTHER" id="PTHR12801">
    <property type="entry name" value="RNA EXONUCLEASE REXO1 / RECO3 FAMILY MEMBER-RELATED"/>
    <property type="match status" value="1"/>
</dbReference>
<evidence type="ECO:0000256" key="9">
    <source>
        <dbReference type="ARBA" id="ARBA00025599"/>
    </source>
</evidence>